<dbReference type="WBParaSite" id="GPUH_0000215501-mRNA-1">
    <property type="protein sequence ID" value="GPUH_0000215501-mRNA-1"/>
    <property type="gene ID" value="GPUH_0000215501"/>
</dbReference>
<keyword evidence="2" id="KW-1185">Reference proteome</keyword>
<proteinExistence type="predicted"/>
<evidence type="ECO:0000313" key="3">
    <source>
        <dbReference type="WBParaSite" id="GPUH_0000215501-mRNA-1"/>
    </source>
</evidence>
<reference evidence="1 2" key="2">
    <citation type="submission" date="2018-11" db="EMBL/GenBank/DDBJ databases">
        <authorList>
            <consortium name="Pathogen Informatics"/>
        </authorList>
    </citation>
    <scope>NUCLEOTIDE SEQUENCE [LARGE SCALE GENOMIC DNA]</scope>
</reference>
<name>A0A183D0A9_9BILA</name>
<dbReference type="AlphaFoldDB" id="A0A183D0A9"/>
<evidence type="ECO:0000313" key="1">
    <source>
        <dbReference type="EMBL" id="VDK32506.1"/>
    </source>
</evidence>
<evidence type="ECO:0000313" key="2">
    <source>
        <dbReference type="Proteomes" id="UP000271098"/>
    </source>
</evidence>
<accession>A0A183D0A9</accession>
<organism evidence="3">
    <name type="scientific">Gongylonema pulchrum</name>
    <dbReference type="NCBI Taxonomy" id="637853"/>
    <lineage>
        <taxon>Eukaryota</taxon>
        <taxon>Metazoa</taxon>
        <taxon>Ecdysozoa</taxon>
        <taxon>Nematoda</taxon>
        <taxon>Chromadorea</taxon>
        <taxon>Rhabditida</taxon>
        <taxon>Spirurina</taxon>
        <taxon>Spiruromorpha</taxon>
        <taxon>Spiruroidea</taxon>
        <taxon>Gongylonematidae</taxon>
        <taxon>Gongylonema</taxon>
    </lineage>
</organism>
<gene>
    <name evidence="1" type="ORF">GPUH_LOCUS2149</name>
</gene>
<protein>
    <submittedName>
        <fullName evidence="3">NYN domain-containing protein</fullName>
    </submittedName>
</protein>
<dbReference type="Proteomes" id="UP000271098">
    <property type="component" value="Unassembled WGS sequence"/>
</dbReference>
<reference evidence="3" key="1">
    <citation type="submission" date="2016-06" db="UniProtKB">
        <authorList>
            <consortium name="WormBaseParasite"/>
        </authorList>
    </citation>
    <scope>IDENTIFICATION</scope>
</reference>
<sequence length="160" mass="18548">MNFAVVADSYNVSRSARLYLHGENWDTIAANVLAIKRSRKIVPYFCVLRASTNGISVTVQSVCALDYNYKDFDRRFSQPNETNYVGLKSRYPSLTTLIDEYMDAYREQDRKFRSGEISLDAWLSVERTSEERRKLARAFQAKANIAHVHFDWASENFLLD</sequence>
<dbReference type="EMBL" id="UYRT01003050">
    <property type="protein sequence ID" value="VDK32506.1"/>
    <property type="molecule type" value="Genomic_DNA"/>
</dbReference>